<sequence>MSHAIFKIDGRFHVEKGWQDSAEEYFLKQFGTKPLEIRPDSRQVGLKENEVYSFQRRGNCTGSFRYGLKSTGAFWPFDYFDFNRNKNRTTVVVDVFTGVCGKFAPVTLYLRNSLSNELWNAIESHDVKIKRVDGFIYLALISDGVETGEAIKLHP</sequence>
<gene>
    <name evidence="1" type="ORF">I7730_15975</name>
</gene>
<proteinExistence type="predicted"/>
<dbReference type="EMBL" id="DACRBY010000020">
    <property type="protein sequence ID" value="HAS8541281.1"/>
    <property type="molecule type" value="Genomic_DNA"/>
</dbReference>
<evidence type="ECO:0000313" key="1">
    <source>
        <dbReference type="EMBL" id="HAS8541281.1"/>
    </source>
</evidence>
<reference evidence="1" key="2">
    <citation type="submission" date="2019-01" db="EMBL/GenBank/DDBJ databases">
        <authorList>
            <consortium name="NCBI Pathogen Detection Project"/>
        </authorList>
    </citation>
    <scope>NUCLEOTIDE SEQUENCE</scope>
    <source>
        <strain evidence="1">BCW_3452</strain>
    </source>
</reference>
<accession>A0A8H9N1U7</accession>
<dbReference type="Proteomes" id="UP000863257">
    <property type="component" value="Unassembled WGS sequence"/>
</dbReference>
<organism evidence="1">
    <name type="scientific">Vibrio vulnificus</name>
    <dbReference type="NCBI Taxonomy" id="672"/>
    <lineage>
        <taxon>Bacteria</taxon>
        <taxon>Pseudomonadati</taxon>
        <taxon>Pseudomonadota</taxon>
        <taxon>Gammaproteobacteria</taxon>
        <taxon>Vibrionales</taxon>
        <taxon>Vibrionaceae</taxon>
        <taxon>Vibrio</taxon>
    </lineage>
</organism>
<dbReference type="AlphaFoldDB" id="A0A8H9N1U7"/>
<protein>
    <submittedName>
        <fullName evidence="1">Uncharacterized protein</fullName>
    </submittedName>
</protein>
<reference evidence="1" key="1">
    <citation type="journal article" date="2018" name="Genome Biol.">
        <title>SKESA: strategic k-mer extension for scrupulous assemblies.</title>
        <authorList>
            <person name="Souvorov A."/>
            <person name="Agarwala R."/>
            <person name="Lipman D.J."/>
        </authorList>
    </citation>
    <scope>NUCLEOTIDE SEQUENCE</scope>
    <source>
        <strain evidence="1">BCW_3452</strain>
    </source>
</reference>
<name>A0A8H9N1U7_VIBVL</name>
<comment type="caution">
    <text evidence="1">The sequence shown here is derived from an EMBL/GenBank/DDBJ whole genome shotgun (WGS) entry which is preliminary data.</text>
</comment>